<keyword evidence="11" id="KW-1185">Reference proteome</keyword>
<keyword evidence="7" id="KW-1133">Transmembrane helix</keyword>
<comment type="similarity">
    <text evidence="5">Belongs to the methyl-accepting chemotaxis (MCP) protein family.</text>
</comment>
<dbReference type="GO" id="GO:0007165">
    <property type="term" value="P:signal transduction"/>
    <property type="evidence" value="ECO:0007669"/>
    <property type="project" value="UniProtKB-KW"/>
</dbReference>
<evidence type="ECO:0000259" key="9">
    <source>
        <dbReference type="PROSITE" id="PS50885"/>
    </source>
</evidence>
<feature type="transmembrane region" description="Helical" evidence="7">
    <location>
        <begin position="26"/>
        <end position="46"/>
    </location>
</feature>
<feature type="domain" description="HAMP" evidence="9">
    <location>
        <begin position="388"/>
        <end position="440"/>
    </location>
</feature>
<proteinExistence type="inferred from homology"/>
<protein>
    <submittedName>
        <fullName evidence="10">Methyl-accepting chemotaxis protein</fullName>
    </submittedName>
</protein>
<organism evidence="10 11">
    <name type="scientific">Paenibacillus oceani</name>
    <dbReference type="NCBI Taxonomy" id="2772510"/>
    <lineage>
        <taxon>Bacteria</taxon>
        <taxon>Bacillati</taxon>
        <taxon>Bacillota</taxon>
        <taxon>Bacilli</taxon>
        <taxon>Bacillales</taxon>
        <taxon>Paenibacillaceae</taxon>
        <taxon>Paenibacillus</taxon>
    </lineage>
</organism>
<accession>A0A927C5D1</accession>
<dbReference type="Pfam" id="PF00015">
    <property type="entry name" value="MCPsignal"/>
    <property type="match status" value="1"/>
</dbReference>
<dbReference type="InterPro" id="IPR004089">
    <property type="entry name" value="MCPsignal_dom"/>
</dbReference>
<keyword evidence="7" id="KW-0812">Transmembrane</keyword>
<evidence type="ECO:0000256" key="4">
    <source>
        <dbReference type="ARBA" id="ARBA00023224"/>
    </source>
</evidence>
<dbReference type="Gene3D" id="1.10.287.950">
    <property type="entry name" value="Methyl-accepting chemotaxis protein"/>
    <property type="match status" value="1"/>
</dbReference>
<evidence type="ECO:0000256" key="7">
    <source>
        <dbReference type="SAM" id="Phobius"/>
    </source>
</evidence>
<dbReference type="SMART" id="SM00283">
    <property type="entry name" value="MA"/>
    <property type="match status" value="1"/>
</dbReference>
<keyword evidence="2" id="KW-1003">Cell membrane</keyword>
<feature type="transmembrane region" description="Helical" evidence="7">
    <location>
        <begin position="368"/>
        <end position="387"/>
    </location>
</feature>
<dbReference type="Proteomes" id="UP000639396">
    <property type="component" value="Unassembled WGS sequence"/>
</dbReference>
<name>A0A927C5D1_9BACL</name>
<sequence length="746" mass="81576">MIGKTIAAIRTIRGKAGWYRSIGFKLFAAFLASIVLTCAAAGWIAYRISSDALTRKVGSNMEQVVQDAASNSDRWFKVMDGTFNQLAIYADKNQFMTKDRRNLEPQTEPEAKEYTQLIEQIKALDAEIAEKSSQAGKLTESKDRIKLNDDIARASQRKSSLQPRYNELNALKSQLDNSINAYISAYAMTNADMVFSIGIVRFNGENQMFSSTGKTRTDALYDSEWASEAIKAKGKNVYIPPRKGSLLIAEEETRLFAVAKSFWSAEDQKWSDVLVIEYKLGFFENLLKPINFGGLGDIHLVRNSGENLFSNREGVEFGQSAAVPLGSEGGDGSHLVFSKPLENTDWTLVGAIPQERLLEDAKSIRNGMFALLIGGVLLALLLGLWGFQTIGRPLLLAVTKMRQAEKGDLNVRLNMHRSDEIGSVSGSFDSMMERIGSIVAQTGQSADRLMQATVQINGLVQRSQDASGEIAIAMNEVSSGADSLAKDAEKSSLLTGEMSNRLDEVMAVNREMKDISHQVEQSSKTGADAIEELSRHNKEAERVVSSLVDNMGRLQAGTESISVILDIVGNISKQINILSLNASIVAASAGEAGKGFMVVAGEIRSLANQSKESIASVASVIENIQAEMTATSKLVAESLPIFQRQSDISRSSQDTFRHVETSMQQFMDSFQRVWESLQFSMEAQAELAGTMMQVSAVSEESTAATENVASLIRDQHESGGELVRTGQQLEQLADELRSALKVFQAN</sequence>
<dbReference type="RefSeq" id="WP_190925845.1">
    <property type="nucleotide sequence ID" value="NZ_JACXJA010000006.1"/>
</dbReference>
<dbReference type="Pfam" id="PF00672">
    <property type="entry name" value="HAMP"/>
    <property type="match status" value="1"/>
</dbReference>
<dbReference type="PANTHER" id="PTHR32089">
    <property type="entry name" value="METHYL-ACCEPTING CHEMOTAXIS PROTEIN MCPB"/>
    <property type="match status" value="1"/>
</dbReference>
<evidence type="ECO:0000259" key="8">
    <source>
        <dbReference type="PROSITE" id="PS50111"/>
    </source>
</evidence>
<comment type="subcellular location">
    <subcellularLocation>
        <location evidence="1">Cell membrane</location>
    </subcellularLocation>
</comment>
<evidence type="ECO:0000256" key="3">
    <source>
        <dbReference type="ARBA" id="ARBA00023136"/>
    </source>
</evidence>
<dbReference type="CDD" id="cd06225">
    <property type="entry name" value="HAMP"/>
    <property type="match status" value="1"/>
</dbReference>
<evidence type="ECO:0000313" key="10">
    <source>
        <dbReference type="EMBL" id="MBD2861659.1"/>
    </source>
</evidence>
<dbReference type="EMBL" id="JACXJA010000006">
    <property type="protein sequence ID" value="MBD2861659.1"/>
    <property type="molecule type" value="Genomic_DNA"/>
</dbReference>
<dbReference type="SUPFAM" id="SSF58104">
    <property type="entry name" value="Methyl-accepting chemotaxis protein (MCP) signaling domain"/>
    <property type="match status" value="1"/>
</dbReference>
<evidence type="ECO:0000256" key="2">
    <source>
        <dbReference type="ARBA" id="ARBA00022475"/>
    </source>
</evidence>
<dbReference type="InterPro" id="IPR003660">
    <property type="entry name" value="HAMP_dom"/>
</dbReference>
<evidence type="ECO:0000313" key="11">
    <source>
        <dbReference type="Proteomes" id="UP000639396"/>
    </source>
</evidence>
<reference evidence="10" key="1">
    <citation type="submission" date="2020-09" db="EMBL/GenBank/DDBJ databases">
        <title>A novel bacterium of genus Paenibacillus, isolated from South China Sea.</title>
        <authorList>
            <person name="Huang H."/>
            <person name="Mo K."/>
            <person name="Hu Y."/>
        </authorList>
    </citation>
    <scope>NUCLEOTIDE SEQUENCE</scope>
    <source>
        <strain evidence="10">IB182363</strain>
    </source>
</reference>
<evidence type="ECO:0000256" key="1">
    <source>
        <dbReference type="ARBA" id="ARBA00004236"/>
    </source>
</evidence>
<evidence type="ECO:0000256" key="6">
    <source>
        <dbReference type="PROSITE-ProRule" id="PRU00284"/>
    </source>
</evidence>
<dbReference type="SMART" id="SM00304">
    <property type="entry name" value="HAMP"/>
    <property type="match status" value="1"/>
</dbReference>
<keyword evidence="4 6" id="KW-0807">Transducer</keyword>
<feature type="domain" description="Methyl-accepting transducer" evidence="8">
    <location>
        <begin position="459"/>
        <end position="709"/>
    </location>
</feature>
<comment type="caution">
    <text evidence="10">The sequence shown here is derived from an EMBL/GenBank/DDBJ whole genome shotgun (WGS) entry which is preliminary data.</text>
</comment>
<dbReference type="PROSITE" id="PS50885">
    <property type="entry name" value="HAMP"/>
    <property type="match status" value="1"/>
</dbReference>
<evidence type="ECO:0000256" key="5">
    <source>
        <dbReference type="ARBA" id="ARBA00029447"/>
    </source>
</evidence>
<dbReference type="Gene3D" id="1.10.8.500">
    <property type="entry name" value="HAMP domain in histidine kinase"/>
    <property type="match status" value="1"/>
</dbReference>
<dbReference type="AlphaFoldDB" id="A0A927C5D1"/>
<dbReference type="PROSITE" id="PS50111">
    <property type="entry name" value="CHEMOTAXIS_TRANSDUC_2"/>
    <property type="match status" value="1"/>
</dbReference>
<dbReference type="GO" id="GO:0005886">
    <property type="term" value="C:plasma membrane"/>
    <property type="evidence" value="ECO:0007669"/>
    <property type="project" value="UniProtKB-SubCell"/>
</dbReference>
<keyword evidence="3 7" id="KW-0472">Membrane</keyword>
<dbReference type="PANTHER" id="PTHR32089:SF112">
    <property type="entry name" value="LYSOZYME-LIKE PROTEIN-RELATED"/>
    <property type="match status" value="1"/>
</dbReference>
<gene>
    <name evidence="10" type="ORF">IDH45_06585</name>
</gene>